<dbReference type="EMBL" id="CH981525">
    <property type="protein sequence ID" value="EDK43528.1"/>
    <property type="molecule type" value="Genomic_DNA"/>
</dbReference>
<feature type="compositionally biased region" description="Low complexity" evidence="1">
    <location>
        <begin position="369"/>
        <end position="384"/>
    </location>
</feature>
<dbReference type="Proteomes" id="UP000001996">
    <property type="component" value="Unassembled WGS sequence"/>
</dbReference>
<dbReference type="Gene3D" id="3.90.180.10">
    <property type="entry name" value="Medium-chain alcohol dehydrogenases, catalytic domain"/>
    <property type="match status" value="1"/>
</dbReference>
<dbReference type="InParanoid" id="A5DWH0"/>
<feature type="region of interest" description="Disordered" evidence="1">
    <location>
        <begin position="333"/>
        <end position="432"/>
    </location>
</feature>
<name>A5DWH0_LODEL</name>
<dbReference type="eggNOG" id="ENOG502RPYU">
    <property type="taxonomic scope" value="Eukaryota"/>
</dbReference>
<dbReference type="GeneID" id="5233682"/>
<feature type="compositionally biased region" description="Polar residues" evidence="1">
    <location>
        <begin position="340"/>
        <end position="352"/>
    </location>
</feature>
<gene>
    <name evidence="2" type="ORF">LELG_01706</name>
</gene>
<dbReference type="InterPro" id="IPR011032">
    <property type="entry name" value="GroES-like_sf"/>
</dbReference>
<protein>
    <submittedName>
        <fullName evidence="2">Uncharacterized protein</fullName>
    </submittedName>
</protein>
<accession>A5DWH0</accession>
<organism evidence="2 3">
    <name type="scientific">Lodderomyces elongisporus (strain ATCC 11503 / CBS 2605 / JCM 1781 / NBRC 1676 / NRRL YB-4239)</name>
    <name type="common">Yeast</name>
    <name type="synonym">Saccharomyces elongisporus</name>
    <dbReference type="NCBI Taxonomy" id="379508"/>
    <lineage>
        <taxon>Eukaryota</taxon>
        <taxon>Fungi</taxon>
        <taxon>Dikarya</taxon>
        <taxon>Ascomycota</taxon>
        <taxon>Saccharomycotina</taxon>
        <taxon>Pichiomycetes</taxon>
        <taxon>Debaryomycetaceae</taxon>
        <taxon>Candida/Lodderomyces clade</taxon>
        <taxon>Lodderomyces</taxon>
    </lineage>
</organism>
<keyword evidence="3" id="KW-1185">Reference proteome</keyword>
<dbReference type="HOGENOM" id="CLU_042318_0_0_1"/>
<evidence type="ECO:0000313" key="3">
    <source>
        <dbReference type="Proteomes" id="UP000001996"/>
    </source>
</evidence>
<evidence type="ECO:0000256" key="1">
    <source>
        <dbReference type="SAM" id="MobiDB-lite"/>
    </source>
</evidence>
<dbReference type="AlphaFoldDB" id="A5DWH0"/>
<feature type="compositionally biased region" description="Polar residues" evidence="1">
    <location>
        <begin position="385"/>
        <end position="403"/>
    </location>
</feature>
<evidence type="ECO:0000313" key="2">
    <source>
        <dbReference type="EMBL" id="EDK43528.1"/>
    </source>
</evidence>
<dbReference type="KEGG" id="lel:PVL30_001678"/>
<dbReference type="STRING" id="379508.A5DWH0"/>
<dbReference type="OMA" id="LHDVCFI"/>
<dbReference type="SUPFAM" id="SSF50129">
    <property type="entry name" value="GroES-like"/>
    <property type="match status" value="1"/>
</dbReference>
<dbReference type="OrthoDB" id="4082978at2759"/>
<sequence>MPLLTNFLDLRIPTKRVYDSKNNRILNVIRHLHEDNGIKANEDANENLEPANIDSAKWKVHVCVKICALSYPQDFPKSNKHQIGVIPGKRMIVKKFDESQIYLVFPYTNCKVERVEQHRYKEENRCHRQNQNQNQNQCRSQCQCQCQCNLIYGEDLDGGLQSSIYVPRDLLIPIPTGVSLHDVCFIWDILLPFYIHFQHAKNNFSSICIILNNVEREVNEILLVLNHFNYDQGKITITDFTKRRPSMLGKYDCVFCFNPHQLTFAESYCKSTGLELIRNRYCIFIDSPIPSTHSTDKTYVSMRLTYEDQPKCTDLLNILADINTNLVQQQENKGDIGNFHDNSSTNKSTAKSLNGPDKNTGQNTGGNTGENTGQNTGQNTGENTFDTVSLKSSFASTNSSDGSSEIDFERKKMMKSTGKNGNNEDKEDKKDKSHKKRHYTWLWCDEDVVMPNTDDKPDITNSALLDVDALEKSFILGLNKNLSLDGATRRVCYFNKKIKSSLDLNFCII</sequence>
<reference evidence="2 3" key="1">
    <citation type="journal article" date="2009" name="Nature">
        <title>Evolution of pathogenicity and sexual reproduction in eight Candida genomes.</title>
        <authorList>
            <person name="Butler G."/>
            <person name="Rasmussen M.D."/>
            <person name="Lin M.F."/>
            <person name="Santos M.A."/>
            <person name="Sakthikumar S."/>
            <person name="Munro C.A."/>
            <person name="Rheinbay E."/>
            <person name="Grabherr M."/>
            <person name="Forche A."/>
            <person name="Reedy J.L."/>
            <person name="Agrafioti I."/>
            <person name="Arnaud M.B."/>
            <person name="Bates S."/>
            <person name="Brown A.J."/>
            <person name="Brunke S."/>
            <person name="Costanzo M.C."/>
            <person name="Fitzpatrick D.A."/>
            <person name="de Groot P.W."/>
            <person name="Harris D."/>
            <person name="Hoyer L.L."/>
            <person name="Hube B."/>
            <person name="Klis F.M."/>
            <person name="Kodira C."/>
            <person name="Lennard N."/>
            <person name="Logue M.E."/>
            <person name="Martin R."/>
            <person name="Neiman A.M."/>
            <person name="Nikolaou E."/>
            <person name="Quail M.A."/>
            <person name="Quinn J."/>
            <person name="Santos M.C."/>
            <person name="Schmitzberger F.F."/>
            <person name="Sherlock G."/>
            <person name="Shah P."/>
            <person name="Silverstein K.A."/>
            <person name="Skrzypek M.S."/>
            <person name="Soll D."/>
            <person name="Staggs R."/>
            <person name="Stansfield I."/>
            <person name="Stumpf M.P."/>
            <person name="Sudbery P.E."/>
            <person name="Srikantha T."/>
            <person name="Zeng Q."/>
            <person name="Berman J."/>
            <person name="Berriman M."/>
            <person name="Heitman J."/>
            <person name="Gow N.A."/>
            <person name="Lorenz M.C."/>
            <person name="Birren B.W."/>
            <person name="Kellis M."/>
            <person name="Cuomo C.A."/>
        </authorList>
    </citation>
    <scope>NUCLEOTIDE SEQUENCE [LARGE SCALE GENOMIC DNA]</scope>
    <source>
        <strain evidence="3">ATCC 11503 / BCRC 21390 / CBS 2605 / JCM 1781 / NBRC 1676 / NRRL YB-4239</strain>
    </source>
</reference>
<proteinExistence type="predicted"/>
<feature type="compositionally biased region" description="Basic and acidic residues" evidence="1">
    <location>
        <begin position="422"/>
        <end position="431"/>
    </location>
</feature>
<dbReference type="VEuPathDB" id="FungiDB:LELG_01706"/>